<accession>A0AA96RLC2</accession>
<dbReference type="GO" id="GO:0016706">
    <property type="term" value="F:2-oxoglutarate-dependent dioxygenase activity"/>
    <property type="evidence" value="ECO:0007669"/>
    <property type="project" value="UniProtKB-ARBA"/>
</dbReference>
<dbReference type="KEGG" id="proo:MJB10_03740"/>
<dbReference type="PANTHER" id="PTHR20883">
    <property type="entry name" value="PHYTANOYL-COA DIOXYGENASE DOMAIN CONTAINING 1"/>
    <property type="match status" value="1"/>
</dbReference>
<feature type="region of interest" description="Disordered" evidence="1">
    <location>
        <begin position="263"/>
        <end position="288"/>
    </location>
</feature>
<dbReference type="EMBL" id="CP130319">
    <property type="protein sequence ID" value="WNR45259.1"/>
    <property type="molecule type" value="Genomic_DNA"/>
</dbReference>
<dbReference type="PANTHER" id="PTHR20883:SF48">
    <property type="entry name" value="ECTOINE DIOXYGENASE"/>
    <property type="match status" value="1"/>
</dbReference>
<dbReference type="Gene3D" id="2.60.120.620">
    <property type="entry name" value="q2cbj1_9rhob like domain"/>
    <property type="match status" value="1"/>
</dbReference>
<dbReference type="InterPro" id="IPR008775">
    <property type="entry name" value="Phytyl_CoA_dOase-like"/>
</dbReference>
<name>A0AA96RLC2_9BACL</name>
<keyword evidence="2" id="KW-0560">Oxidoreductase</keyword>
<evidence type="ECO:0000256" key="1">
    <source>
        <dbReference type="SAM" id="MobiDB-lite"/>
    </source>
</evidence>
<dbReference type="SUPFAM" id="SSF51197">
    <property type="entry name" value="Clavaminate synthase-like"/>
    <property type="match status" value="1"/>
</dbReference>
<keyword evidence="2" id="KW-0223">Dioxygenase</keyword>
<dbReference type="Proteomes" id="UP001304650">
    <property type="component" value="Chromosome"/>
</dbReference>
<dbReference type="GO" id="GO:0005506">
    <property type="term" value="F:iron ion binding"/>
    <property type="evidence" value="ECO:0007669"/>
    <property type="project" value="UniProtKB-ARBA"/>
</dbReference>
<organism evidence="2 3">
    <name type="scientific">Paenibacillus roseopurpureus</name>
    <dbReference type="NCBI Taxonomy" id="2918901"/>
    <lineage>
        <taxon>Bacteria</taxon>
        <taxon>Bacillati</taxon>
        <taxon>Bacillota</taxon>
        <taxon>Bacilli</taxon>
        <taxon>Bacillales</taxon>
        <taxon>Paenibacillaceae</taxon>
        <taxon>Paenibacillus</taxon>
    </lineage>
</organism>
<dbReference type="AlphaFoldDB" id="A0AA96RLC2"/>
<sequence length="288" mass="32461">MNVTMKNYMPAVNEHLEKDIELRELYAFDLNGYLVVEDAIDPDVLEALTRKVDEIEAEIGMTVSGIPSGDEKPNAKNYRRNNIIFEDPAFLAAAMSPKVLAKVANFIKYPKIKSTWLDFKAQGGGIGFHSNHTPYTPVDAYLCNNYQIHCNLVTVCYALCDIPLDGAALTVIPGSHKSNFPLPSDEEQKAFQIQVPMKKGSALIFTHDMNHGSFNELPYTRRTLFTSFSTGFSANTLGDDTLYDPLFEQAADNTWEKYFLRRPKGDRDTYPQPQHRITEEPGLGQLRK</sequence>
<reference evidence="2" key="1">
    <citation type="submission" date="2022-02" db="EMBL/GenBank/DDBJ databases">
        <title>Paenibacillus sp. MBLB1832 Whole Genome Shotgun Sequencing.</title>
        <authorList>
            <person name="Hwang C.Y."/>
            <person name="Cho E.-S."/>
            <person name="Seo M.-J."/>
        </authorList>
    </citation>
    <scope>NUCLEOTIDE SEQUENCE</scope>
    <source>
        <strain evidence="2">MBLB1832</strain>
    </source>
</reference>
<dbReference type="Pfam" id="PF05721">
    <property type="entry name" value="PhyH"/>
    <property type="match status" value="1"/>
</dbReference>
<proteinExistence type="predicted"/>
<dbReference type="RefSeq" id="WP_314801855.1">
    <property type="nucleotide sequence ID" value="NZ_CP130319.1"/>
</dbReference>
<keyword evidence="3" id="KW-1185">Reference proteome</keyword>
<protein>
    <submittedName>
        <fullName evidence="2">Phytanoyl-CoA dioxygenase family protein</fullName>
    </submittedName>
</protein>
<gene>
    <name evidence="2" type="ORF">MJB10_03740</name>
</gene>
<evidence type="ECO:0000313" key="3">
    <source>
        <dbReference type="Proteomes" id="UP001304650"/>
    </source>
</evidence>
<evidence type="ECO:0000313" key="2">
    <source>
        <dbReference type="EMBL" id="WNR45259.1"/>
    </source>
</evidence>